<evidence type="ECO:0008006" key="3">
    <source>
        <dbReference type="Google" id="ProtNLM"/>
    </source>
</evidence>
<comment type="caution">
    <text evidence="1">The sequence shown here is derived from an EMBL/GenBank/DDBJ whole genome shotgun (WGS) entry which is preliminary data.</text>
</comment>
<dbReference type="RefSeq" id="WP_106587770.1">
    <property type="nucleotide sequence ID" value="NZ_PYAV01000003.1"/>
</dbReference>
<dbReference type="Proteomes" id="UP000242310">
    <property type="component" value="Unassembled WGS sequence"/>
</dbReference>
<sequence length="63" mass="7401">MSDELEELSGTFEIGQTVYYQGEEMTVINELERTLVLEYVHFVPLSEDDHERIVVRKNKVTLQ</sequence>
<proteinExistence type="predicted"/>
<protein>
    <recommendedName>
        <fullName evidence="3">DUF2187 domain-containing protein</fullName>
    </recommendedName>
</protein>
<dbReference type="EMBL" id="PYAV01000003">
    <property type="protein sequence ID" value="PSL50436.1"/>
    <property type="molecule type" value="Genomic_DNA"/>
</dbReference>
<keyword evidence="2" id="KW-1185">Reference proteome</keyword>
<evidence type="ECO:0000313" key="2">
    <source>
        <dbReference type="Proteomes" id="UP000242310"/>
    </source>
</evidence>
<gene>
    <name evidence="1" type="ORF">B0H94_10347</name>
</gene>
<dbReference type="OrthoDB" id="2970390at2"/>
<dbReference type="AlphaFoldDB" id="A0A2P8HW48"/>
<name>A0A2P8HW48_9BACI</name>
<organism evidence="1 2">
    <name type="scientific">Salsuginibacillus halophilus</name>
    <dbReference type="NCBI Taxonomy" id="517424"/>
    <lineage>
        <taxon>Bacteria</taxon>
        <taxon>Bacillati</taxon>
        <taxon>Bacillota</taxon>
        <taxon>Bacilli</taxon>
        <taxon>Bacillales</taxon>
        <taxon>Bacillaceae</taxon>
        <taxon>Salsuginibacillus</taxon>
    </lineage>
</organism>
<reference evidence="1 2" key="1">
    <citation type="submission" date="2018-03" db="EMBL/GenBank/DDBJ databases">
        <title>Genomic Encyclopedia of Type Strains, Phase III (KMG-III): the genomes of soil and plant-associated and newly described type strains.</title>
        <authorList>
            <person name="Whitman W."/>
        </authorList>
    </citation>
    <scope>NUCLEOTIDE SEQUENCE [LARGE SCALE GENOMIC DNA]</scope>
    <source>
        <strain evidence="1 2">CGMCC 1.07653</strain>
    </source>
</reference>
<evidence type="ECO:0000313" key="1">
    <source>
        <dbReference type="EMBL" id="PSL50436.1"/>
    </source>
</evidence>
<accession>A0A2P8HW48</accession>